<dbReference type="KEGG" id="fax:FUAX_48720"/>
<geneLocation type="plasmid" evidence="4 5">
    <name>pFA4</name>
</geneLocation>
<dbReference type="InterPro" id="IPR029058">
    <property type="entry name" value="AB_hydrolase_fold"/>
</dbReference>
<keyword evidence="1 3" id="KW-0732">Signal</keyword>
<keyword evidence="4" id="KW-0614">Plasmid</keyword>
<organism evidence="4 5">
    <name type="scientific">Fulvitalea axinellae</name>
    <dbReference type="NCBI Taxonomy" id="1182444"/>
    <lineage>
        <taxon>Bacteria</taxon>
        <taxon>Pseudomonadati</taxon>
        <taxon>Bacteroidota</taxon>
        <taxon>Cytophagia</taxon>
        <taxon>Cytophagales</taxon>
        <taxon>Persicobacteraceae</taxon>
        <taxon>Fulvitalea</taxon>
    </lineage>
</organism>
<evidence type="ECO:0000256" key="2">
    <source>
        <dbReference type="ARBA" id="ARBA00022801"/>
    </source>
</evidence>
<dbReference type="PANTHER" id="PTHR43037:SF5">
    <property type="entry name" value="FERULOYL ESTERASE"/>
    <property type="match status" value="1"/>
</dbReference>
<name>A0AAU9CT64_9BACT</name>
<reference evidence="4 5" key="1">
    <citation type="submission" date="2021-12" db="EMBL/GenBank/DDBJ databases">
        <title>Genome sequencing of bacteria with rrn-lacking chromosome and rrn-plasmid.</title>
        <authorList>
            <person name="Anda M."/>
            <person name="Iwasaki W."/>
        </authorList>
    </citation>
    <scope>NUCLEOTIDE SEQUENCE [LARGE SCALE GENOMIC DNA]</scope>
    <source>
        <strain evidence="4 5">DSM 100852</strain>
        <plasmid evidence="4 5">pFA4</plasmid>
    </source>
</reference>
<dbReference type="Proteomes" id="UP001348817">
    <property type="component" value="Plasmid pFA4"/>
</dbReference>
<dbReference type="InterPro" id="IPR050955">
    <property type="entry name" value="Plant_Biomass_Hydrol_Est"/>
</dbReference>
<dbReference type="SUPFAM" id="SSF53474">
    <property type="entry name" value="alpha/beta-Hydrolases"/>
    <property type="match status" value="1"/>
</dbReference>
<accession>A0AAU9CT64</accession>
<feature type="chain" id="PRO_5043526869" description="Alpha/beta hydrolase" evidence="3">
    <location>
        <begin position="20"/>
        <end position="425"/>
    </location>
</feature>
<evidence type="ECO:0008006" key="6">
    <source>
        <dbReference type="Google" id="ProtNLM"/>
    </source>
</evidence>
<protein>
    <recommendedName>
        <fullName evidence="6">Alpha/beta hydrolase</fullName>
    </recommendedName>
</protein>
<dbReference type="EMBL" id="AP025318">
    <property type="protein sequence ID" value="BDD12440.1"/>
    <property type="molecule type" value="Genomic_DNA"/>
</dbReference>
<evidence type="ECO:0000313" key="4">
    <source>
        <dbReference type="EMBL" id="BDD12440.1"/>
    </source>
</evidence>
<evidence type="ECO:0000256" key="1">
    <source>
        <dbReference type="ARBA" id="ARBA00022729"/>
    </source>
</evidence>
<feature type="signal peptide" evidence="3">
    <location>
        <begin position="1"/>
        <end position="19"/>
    </location>
</feature>
<dbReference type="GO" id="GO:0016787">
    <property type="term" value="F:hydrolase activity"/>
    <property type="evidence" value="ECO:0007669"/>
    <property type="project" value="UniProtKB-KW"/>
</dbReference>
<dbReference type="PROSITE" id="PS51257">
    <property type="entry name" value="PROKAR_LIPOPROTEIN"/>
    <property type="match status" value="1"/>
</dbReference>
<keyword evidence="5" id="KW-1185">Reference proteome</keyword>
<dbReference type="Gene3D" id="3.40.50.1820">
    <property type="entry name" value="alpha/beta hydrolase"/>
    <property type="match status" value="1"/>
</dbReference>
<dbReference type="PANTHER" id="PTHR43037">
    <property type="entry name" value="UNNAMED PRODUCT-RELATED"/>
    <property type="match status" value="1"/>
</dbReference>
<proteinExistence type="predicted"/>
<sequence>MINRRLKFLFFLVSLVVLGGSGCTSGDEKVQSELKAWLGKDTKSRSGLETLAFSKEALSAEGASKVKGILTKEAEREALETLGSQWDAREMKLGDKTMPFFYKVWGEKPADGRSLFISMHGGGGAPAKVNDQQYRNQQRLYDATMKGLEGVYLAPRAPGNSWDLWHRDEIEDFFNNIIRMAVIKEGVNPDKVYVMGYSAGGDGTFRMAPRMADRWAAASMMAGHPGGVSALNLRNLPFSIHMGELDAAYRRNELAAEWGEKLQALSDKYPGSYEHSVTIHKGKGHWMELQDAVALPWMLKFKRNPVPANVVWHSDNTRLNSMYWLEVPEKDLKKGGVVRASYDKSKNEINIEENYSDVLFINLNDAMLDLDKDVVVKYQGNEIFKGKAQRDAMNLWRSMSYKHDSKLAFPASLKVESNKKVTVRL</sequence>
<evidence type="ECO:0000313" key="5">
    <source>
        <dbReference type="Proteomes" id="UP001348817"/>
    </source>
</evidence>
<dbReference type="RefSeq" id="WP_338395577.1">
    <property type="nucleotide sequence ID" value="NZ_AP025318.1"/>
</dbReference>
<evidence type="ECO:0000256" key="3">
    <source>
        <dbReference type="SAM" id="SignalP"/>
    </source>
</evidence>
<keyword evidence="2" id="KW-0378">Hydrolase</keyword>
<gene>
    <name evidence="4" type="ORF">FUAX_48720</name>
</gene>
<dbReference type="AlphaFoldDB" id="A0AAU9CT64"/>